<evidence type="ECO:0008006" key="4">
    <source>
        <dbReference type="Google" id="ProtNLM"/>
    </source>
</evidence>
<dbReference type="Proteomes" id="UP000319865">
    <property type="component" value="Unassembled WGS sequence"/>
</dbReference>
<sequence length="73" mass="7869">MSAVHTARARVAGLSRHRGPDSPDTLQARRDLRAVRLEEYISRTLATAPPLTDEQRERLASLFTPATSGGAAA</sequence>
<protein>
    <recommendedName>
        <fullName evidence="4">PhiRv1 phage protein</fullName>
    </recommendedName>
</protein>
<organism evidence="2 3">
    <name type="scientific">Blastococcus colisei</name>
    <dbReference type="NCBI Taxonomy" id="1564162"/>
    <lineage>
        <taxon>Bacteria</taxon>
        <taxon>Bacillati</taxon>
        <taxon>Actinomycetota</taxon>
        <taxon>Actinomycetes</taxon>
        <taxon>Geodermatophilales</taxon>
        <taxon>Geodermatophilaceae</taxon>
        <taxon>Blastococcus</taxon>
    </lineage>
</organism>
<evidence type="ECO:0000313" key="2">
    <source>
        <dbReference type="EMBL" id="TQN44412.1"/>
    </source>
</evidence>
<reference evidence="2 3" key="1">
    <citation type="submission" date="2019-06" db="EMBL/GenBank/DDBJ databases">
        <title>Sequencing the genomes of 1000 actinobacteria strains.</title>
        <authorList>
            <person name="Klenk H.-P."/>
        </authorList>
    </citation>
    <scope>NUCLEOTIDE SEQUENCE [LARGE SCALE GENOMIC DNA]</scope>
    <source>
        <strain evidence="2 3">DSM 46837</strain>
    </source>
</reference>
<evidence type="ECO:0000256" key="1">
    <source>
        <dbReference type="SAM" id="MobiDB-lite"/>
    </source>
</evidence>
<proteinExistence type="predicted"/>
<comment type="caution">
    <text evidence="2">The sequence shown here is derived from an EMBL/GenBank/DDBJ whole genome shotgun (WGS) entry which is preliminary data.</text>
</comment>
<dbReference type="EMBL" id="VFQE01000001">
    <property type="protein sequence ID" value="TQN44412.1"/>
    <property type="molecule type" value="Genomic_DNA"/>
</dbReference>
<evidence type="ECO:0000313" key="3">
    <source>
        <dbReference type="Proteomes" id="UP000319865"/>
    </source>
</evidence>
<dbReference type="AlphaFoldDB" id="A0A543PK06"/>
<name>A0A543PK06_9ACTN</name>
<accession>A0A543PK06</accession>
<dbReference type="OrthoDB" id="5124197at2"/>
<gene>
    <name evidence="2" type="ORF">FHU33_3914</name>
</gene>
<keyword evidence="3" id="KW-1185">Reference proteome</keyword>
<feature type="region of interest" description="Disordered" evidence="1">
    <location>
        <begin position="1"/>
        <end position="26"/>
    </location>
</feature>